<dbReference type="PANTHER" id="PTHR48081:SF13">
    <property type="entry name" value="ALPHA_BETA HYDROLASE"/>
    <property type="match status" value="1"/>
</dbReference>
<dbReference type="GO" id="GO:0016787">
    <property type="term" value="F:hydrolase activity"/>
    <property type="evidence" value="ECO:0007669"/>
    <property type="project" value="UniProtKB-KW"/>
</dbReference>
<protein>
    <recommendedName>
        <fullName evidence="2">BD-FAE-like domain-containing protein</fullName>
    </recommendedName>
</protein>
<evidence type="ECO:0000259" key="2">
    <source>
        <dbReference type="Pfam" id="PF20434"/>
    </source>
</evidence>
<feature type="domain" description="BD-FAE-like" evidence="2">
    <location>
        <begin position="80"/>
        <end position="277"/>
    </location>
</feature>
<evidence type="ECO:0000313" key="3">
    <source>
        <dbReference type="EMBL" id="KKO09451.1"/>
    </source>
</evidence>
<gene>
    <name evidence="3" type="ORF">LCGC14_0037930</name>
</gene>
<dbReference type="Gene3D" id="3.40.50.1820">
    <property type="entry name" value="alpha/beta hydrolase"/>
    <property type="match status" value="1"/>
</dbReference>
<organism evidence="3">
    <name type="scientific">marine sediment metagenome</name>
    <dbReference type="NCBI Taxonomy" id="412755"/>
    <lineage>
        <taxon>unclassified sequences</taxon>
        <taxon>metagenomes</taxon>
        <taxon>ecological metagenomes</taxon>
    </lineage>
</organism>
<dbReference type="AlphaFoldDB" id="A0A0F9VWN1"/>
<sequence length="320" mass="35187">MSRTKLSRERQQHGALTTTLRRITGLGALTLLLSGCGATHSVSQGDPAMENTTLREPQSFTRLTPRTYTPEEWPQALKADVYLPANDISDTLRPAALVVHGGGWRNRTPEDMQSIAEQLAGQGYVAVNIEHRFAPEYRFPNQLHDLQQAMAWIHTNADEWQVDTSRIVGVGFSSGAHLVSLLALAGVEGPLSAPYGGEQSRLAAVLAGGLPSDLLKFDDGRLVVDFIGGTRAEQNEAYQLASPARHIAPQAPPFFLFHGKWDRLVPVDHATDFYQALQDNNIESELYLQNFRGHFASFLLRGSAIDAGIAFLNRQVFSED</sequence>
<keyword evidence="1" id="KW-0378">Hydrolase</keyword>
<dbReference type="InterPro" id="IPR049492">
    <property type="entry name" value="BD-FAE-like_dom"/>
</dbReference>
<reference evidence="3" key="1">
    <citation type="journal article" date="2015" name="Nature">
        <title>Complex archaea that bridge the gap between prokaryotes and eukaryotes.</title>
        <authorList>
            <person name="Spang A."/>
            <person name="Saw J.H."/>
            <person name="Jorgensen S.L."/>
            <person name="Zaremba-Niedzwiedzka K."/>
            <person name="Martijn J."/>
            <person name="Lind A.E."/>
            <person name="van Eijk R."/>
            <person name="Schleper C."/>
            <person name="Guy L."/>
            <person name="Ettema T.J."/>
        </authorList>
    </citation>
    <scope>NUCLEOTIDE SEQUENCE</scope>
</reference>
<dbReference type="SUPFAM" id="SSF53474">
    <property type="entry name" value="alpha/beta-Hydrolases"/>
    <property type="match status" value="1"/>
</dbReference>
<dbReference type="InterPro" id="IPR029058">
    <property type="entry name" value="AB_hydrolase_fold"/>
</dbReference>
<dbReference type="PANTHER" id="PTHR48081">
    <property type="entry name" value="AB HYDROLASE SUPERFAMILY PROTEIN C4A8.06C"/>
    <property type="match status" value="1"/>
</dbReference>
<dbReference type="Pfam" id="PF20434">
    <property type="entry name" value="BD-FAE"/>
    <property type="match status" value="1"/>
</dbReference>
<evidence type="ECO:0000256" key="1">
    <source>
        <dbReference type="ARBA" id="ARBA00022801"/>
    </source>
</evidence>
<accession>A0A0F9VWN1</accession>
<dbReference type="InterPro" id="IPR050300">
    <property type="entry name" value="GDXG_lipolytic_enzyme"/>
</dbReference>
<name>A0A0F9VWN1_9ZZZZ</name>
<proteinExistence type="predicted"/>
<comment type="caution">
    <text evidence="3">The sequence shown here is derived from an EMBL/GenBank/DDBJ whole genome shotgun (WGS) entry which is preliminary data.</text>
</comment>
<dbReference type="EMBL" id="LAZR01000007">
    <property type="protein sequence ID" value="KKO09451.1"/>
    <property type="molecule type" value="Genomic_DNA"/>
</dbReference>